<dbReference type="EMBL" id="RKLP01000001">
    <property type="protein sequence ID" value="RVW11553.1"/>
    <property type="molecule type" value="Genomic_DNA"/>
</dbReference>
<evidence type="ECO:0000256" key="1">
    <source>
        <dbReference type="ARBA" id="ARBA00004418"/>
    </source>
</evidence>
<feature type="signal peptide" evidence="6">
    <location>
        <begin position="1"/>
        <end position="20"/>
    </location>
</feature>
<evidence type="ECO:0000256" key="5">
    <source>
        <dbReference type="PIRSR" id="PIRSR602386-1"/>
    </source>
</evidence>
<keyword evidence="6" id="KW-0732">Signal</keyword>
<feature type="binding site" evidence="5">
    <location>
        <position position="106"/>
    </location>
    <ligand>
        <name>Cu cation</name>
        <dbReference type="ChEBI" id="CHEBI:23378"/>
    </ligand>
</feature>
<keyword evidence="3" id="KW-0574">Periplasm</keyword>
<dbReference type="GO" id="GO:0042597">
    <property type="term" value="C:periplasmic space"/>
    <property type="evidence" value="ECO:0007669"/>
    <property type="project" value="UniProtKB-SubCell"/>
</dbReference>
<dbReference type="PANTHER" id="PTHR36507:SF1">
    <property type="entry name" value="BLL1555 PROTEIN"/>
    <property type="match status" value="1"/>
</dbReference>
<accession>A0A438BKR9</accession>
<dbReference type="GO" id="GO:0005507">
    <property type="term" value="F:copper ion binding"/>
    <property type="evidence" value="ECO:0007669"/>
    <property type="project" value="InterPro"/>
</dbReference>
<evidence type="ECO:0000313" key="8">
    <source>
        <dbReference type="EMBL" id="RVW11553.1"/>
    </source>
</evidence>
<evidence type="ECO:0000256" key="2">
    <source>
        <dbReference type="ARBA" id="ARBA00022448"/>
    </source>
</evidence>
<dbReference type="InterPro" id="IPR002386">
    <property type="entry name" value="Amicyanin/Pseudoazurin"/>
</dbReference>
<dbReference type="InterPro" id="IPR052721">
    <property type="entry name" value="ET_Amicyanin"/>
</dbReference>
<dbReference type="Proteomes" id="UP000286208">
    <property type="component" value="Unassembled WGS sequence"/>
</dbReference>
<keyword evidence="9" id="KW-1185">Reference proteome</keyword>
<feature type="binding site" evidence="5">
    <location>
        <position position="70"/>
    </location>
    <ligand>
        <name>Cu cation</name>
        <dbReference type="ChEBI" id="CHEBI:23378"/>
    </ligand>
</feature>
<dbReference type="OrthoDB" id="574459at2"/>
<evidence type="ECO:0000256" key="6">
    <source>
        <dbReference type="SAM" id="SignalP"/>
    </source>
</evidence>
<reference evidence="8 9" key="1">
    <citation type="submission" date="2018-11" db="EMBL/GenBank/DDBJ databases">
        <title>Rhodococcus spongicola sp. nov. and Rhodococcus xishaensis sp. nov. from marine sponges.</title>
        <authorList>
            <person name="Li L."/>
            <person name="Lin H.W."/>
        </authorList>
    </citation>
    <scope>NUCLEOTIDE SEQUENCE [LARGE SCALE GENOMIC DNA]</scope>
    <source>
        <strain evidence="8 9">CCTCC AB2014297</strain>
    </source>
</reference>
<feature type="chain" id="PRO_5038361513" evidence="6">
    <location>
        <begin position="21"/>
        <end position="119"/>
    </location>
</feature>
<dbReference type="InterPro" id="IPR028096">
    <property type="entry name" value="EfeO_Cupredoxin"/>
</dbReference>
<dbReference type="RefSeq" id="WP_127914678.1">
    <property type="nucleotide sequence ID" value="NZ_RKLP01000001.1"/>
</dbReference>
<evidence type="ECO:0000313" key="9">
    <source>
        <dbReference type="Proteomes" id="UP000286208"/>
    </source>
</evidence>
<dbReference type="Gene3D" id="2.60.40.420">
    <property type="entry name" value="Cupredoxins - blue copper proteins"/>
    <property type="match status" value="1"/>
</dbReference>
<evidence type="ECO:0000256" key="4">
    <source>
        <dbReference type="ARBA" id="ARBA00022982"/>
    </source>
</evidence>
<keyword evidence="5" id="KW-0479">Metal-binding</keyword>
<keyword evidence="2" id="KW-0813">Transport</keyword>
<dbReference type="GO" id="GO:0009055">
    <property type="term" value="F:electron transfer activity"/>
    <property type="evidence" value="ECO:0007669"/>
    <property type="project" value="InterPro"/>
</dbReference>
<comment type="subcellular location">
    <subcellularLocation>
        <location evidence="1">Periplasm</location>
    </subcellularLocation>
</comment>
<comment type="cofactor">
    <cofactor evidence="5">
        <name>Cu cation</name>
        <dbReference type="ChEBI" id="CHEBI:23378"/>
    </cofactor>
    <text evidence="5">Binds 1 copper ion per subunit.</text>
</comment>
<gene>
    <name evidence="8" type="ORF">EGT67_03900</name>
</gene>
<sequence length="119" mass="12429">MKTRASALIAGIALATTLSGCSTDSTDEPATDSGKALTVEVADMAYTPSSTTISAGQTVTWVFDDRGTPHDVVGLGDAKPVLRSPLLTSGTWEFTFTEPGTYNYTCSLHPDMLGVVVVI</sequence>
<name>A0A438BKR9_9NOCA</name>
<dbReference type="SUPFAM" id="SSF49503">
    <property type="entry name" value="Cupredoxins"/>
    <property type="match status" value="1"/>
</dbReference>
<dbReference type="InterPro" id="IPR008972">
    <property type="entry name" value="Cupredoxin"/>
</dbReference>
<dbReference type="PRINTS" id="PR00155">
    <property type="entry name" value="AMICYANIN"/>
</dbReference>
<evidence type="ECO:0000259" key="7">
    <source>
        <dbReference type="Pfam" id="PF13473"/>
    </source>
</evidence>
<evidence type="ECO:0000256" key="3">
    <source>
        <dbReference type="ARBA" id="ARBA00022764"/>
    </source>
</evidence>
<keyword evidence="5" id="KW-0186">Copper</keyword>
<feature type="domain" description="EfeO-type cupredoxin-like" evidence="7">
    <location>
        <begin position="18"/>
        <end position="118"/>
    </location>
</feature>
<protein>
    <submittedName>
        <fullName evidence="8">Copper-binding protein</fullName>
    </submittedName>
</protein>
<organism evidence="8 9">
    <name type="scientific">Prescottella agglutinans</name>
    <dbReference type="NCBI Taxonomy" id="1644129"/>
    <lineage>
        <taxon>Bacteria</taxon>
        <taxon>Bacillati</taxon>
        <taxon>Actinomycetota</taxon>
        <taxon>Actinomycetes</taxon>
        <taxon>Mycobacteriales</taxon>
        <taxon>Nocardiaceae</taxon>
        <taxon>Prescottella</taxon>
    </lineage>
</organism>
<proteinExistence type="predicted"/>
<keyword evidence="4" id="KW-0249">Electron transport</keyword>
<dbReference type="AlphaFoldDB" id="A0A438BKR9"/>
<dbReference type="PANTHER" id="PTHR36507">
    <property type="entry name" value="BLL1555 PROTEIN"/>
    <property type="match status" value="1"/>
</dbReference>
<dbReference type="PROSITE" id="PS51257">
    <property type="entry name" value="PROKAR_LIPOPROTEIN"/>
    <property type="match status" value="1"/>
</dbReference>
<feature type="binding site" evidence="5">
    <location>
        <position position="109"/>
    </location>
    <ligand>
        <name>Cu cation</name>
        <dbReference type="ChEBI" id="CHEBI:23378"/>
    </ligand>
</feature>
<dbReference type="Pfam" id="PF13473">
    <property type="entry name" value="Cupredoxin_1"/>
    <property type="match status" value="1"/>
</dbReference>
<comment type="caution">
    <text evidence="8">The sequence shown here is derived from an EMBL/GenBank/DDBJ whole genome shotgun (WGS) entry which is preliminary data.</text>
</comment>